<dbReference type="Pfam" id="PF13347">
    <property type="entry name" value="MFS_2"/>
    <property type="match status" value="1"/>
</dbReference>
<feature type="transmembrane region" description="Helical" evidence="7">
    <location>
        <begin position="794"/>
        <end position="813"/>
    </location>
</feature>
<feature type="transmembrane region" description="Helical" evidence="7">
    <location>
        <begin position="343"/>
        <end position="363"/>
    </location>
</feature>
<feature type="transmembrane region" description="Helical" evidence="7">
    <location>
        <begin position="274"/>
        <end position="292"/>
    </location>
</feature>
<name>A0A163BNE9_DIDRA</name>
<feature type="transmembrane region" description="Helical" evidence="7">
    <location>
        <begin position="577"/>
        <end position="596"/>
    </location>
</feature>
<keyword evidence="3 7" id="KW-0812">Transmembrane</keyword>
<feature type="transmembrane region" description="Helical" evidence="7">
    <location>
        <begin position="670"/>
        <end position="688"/>
    </location>
</feature>
<dbReference type="EMBL" id="JYNV01000235">
    <property type="protein sequence ID" value="KZM21872.1"/>
    <property type="molecule type" value="Genomic_DNA"/>
</dbReference>
<keyword evidence="9" id="KW-1185">Reference proteome</keyword>
<feature type="compositionally biased region" description="Polar residues" evidence="6">
    <location>
        <begin position="180"/>
        <end position="189"/>
    </location>
</feature>
<dbReference type="GO" id="GO:0005886">
    <property type="term" value="C:plasma membrane"/>
    <property type="evidence" value="ECO:0007669"/>
    <property type="project" value="TreeGrafter"/>
</dbReference>
<dbReference type="Proteomes" id="UP000076837">
    <property type="component" value="Unassembled WGS sequence"/>
</dbReference>
<feature type="transmembrane region" description="Helical" evidence="7">
    <location>
        <begin position="526"/>
        <end position="548"/>
    </location>
</feature>
<dbReference type="AlphaFoldDB" id="A0A163BNE9"/>
<feature type="compositionally biased region" description="Basic and acidic residues" evidence="6">
    <location>
        <begin position="1"/>
        <end position="13"/>
    </location>
</feature>
<reference evidence="8 9" key="1">
    <citation type="journal article" date="2016" name="Sci. Rep.">
        <title>Draft genome sequencing and secretome analysis of fungal phytopathogen Ascochyta rabiei provides insight into the necrotrophic effector repertoire.</title>
        <authorList>
            <person name="Verma S."/>
            <person name="Gazara R.K."/>
            <person name="Nizam S."/>
            <person name="Parween S."/>
            <person name="Chattopadhyay D."/>
            <person name="Verma P.K."/>
        </authorList>
    </citation>
    <scope>NUCLEOTIDE SEQUENCE [LARGE SCALE GENOMIC DNA]</scope>
    <source>
        <strain evidence="8 9">ArDII</strain>
    </source>
</reference>
<evidence type="ECO:0000256" key="2">
    <source>
        <dbReference type="ARBA" id="ARBA00022448"/>
    </source>
</evidence>
<protein>
    <recommendedName>
        <fullName evidence="10">Transporter</fullName>
    </recommendedName>
</protein>
<keyword evidence="2" id="KW-0813">Transport</keyword>
<feature type="compositionally biased region" description="Low complexity" evidence="6">
    <location>
        <begin position="144"/>
        <end position="161"/>
    </location>
</feature>
<feature type="transmembrane region" description="Helical" evidence="7">
    <location>
        <begin position="461"/>
        <end position="482"/>
    </location>
</feature>
<feature type="compositionally biased region" description="Low complexity" evidence="6">
    <location>
        <begin position="616"/>
        <end position="627"/>
    </location>
</feature>
<feature type="transmembrane region" description="Helical" evidence="7">
    <location>
        <begin position="762"/>
        <end position="782"/>
    </location>
</feature>
<dbReference type="GO" id="GO:0008506">
    <property type="term" value="F:sucrose:proton symporter activity"/>
    <property type="evidence" value="ECO:0007669"/>
    <property type="project" value="TreeGrafter"/>
</dbReference>
<sequence>MRPSRPEPHDVTRNAEPQSSKLPGRPASLHGTADAHRPSGPSSSATPPGCSAVLCSARLCSAAWPGFAFSLPRGRLPLNFSPTAQHVTPSRRHDPCAPPSTRSPPQSTAVVARLPTDDTGRAGFARLVPAPAPTPRLHPGPAGSPTLSTLSPSSPTLSPSSAAVPPLHFPSCSHDDTVSEAGSLSSRRSVPNPPTLDTHVSNAARPRPKFVSFGRNSEPGGPPDREFINESSPLINPSDRARETDRLLKEPLTPNYGQEDDDYFPEFEETKSSFFLFLLTLGGLGLQIGWSVETSNGSPYLLSLGLSKSMLALVWIAGPLSGVLVQPYVGLKSDNCRITWGKRRPFIIGGALATIASLMLLGWAREIVSAIGHLFGAHPDSYWVVTLTMLFAILLVYVLDFAINVIQAAIRAYIVDVAPTHQQESANAWLMRSAGVGNIAGYLAGYINLPLYLPWLGGTQFKVLCAIASFIMALTVGISCTAGERDPTRDPAPTEQKEGVLAFFNGLSVSVKRLPDQIKRVCEVQFFAWIGWFPFLFYITTYVGEIYADPFFEANPHMSDAEIDQVWEDATRIGTRALLVFACTTFLCSVVFPFVIPPSFQAPEPEPQPPTPGTPMRPTTPLTPATPHSMGGSGYFTLRPKRTAPPKTKTEKFSAALDKLQIKSLTLRRCWFFSHILFAVLMGLTFVIKSTMGATILVGAIGVPWCLTGWAPFSIIASEISKRDAIRRGIIKPTDDESQAIAEGADAEGADSAGVVLGIHNVAIAAPQVIATLVSSVLFRLLQKPRGVAGDDSVAWVLRFGGLCALVAAWLTLRVHEEKNLDEVEDERPARRRRLSELSNMESILEGRAGR</sequence>
<evidence type="ECO:0008006" key="10">
    <source>
        <dbReference type="Google" id="ProtNLM"/>
    </source>
</evidence>
<feature type="region of interest" description="Disordered" evidence="6">
    <location>
        <begin position="603"/>
        <end position="650"/>
    </location>
</feature>
<dbReference type="SUPFAM" id="SSF103473">
    <property type="entry name" value="MFS general substrate transporter"/>
    <property type="match status" value="2"/>
</dbReference>
<feature type="compositionally biased region" description="Low complexity" evidence="6">
    <location>
        <begin position="38"/>
        <end position="48"/>
    </location>
</feature>
<organism evidence="8 9">
    <name type="scientific">Didymella rabiei</name>
    <name type="common">Chickpea ascochyta blight fungus</name>
    <name type="synonym">Mycosphaerella rabiei</name>
    <dbReference type="NCBI Taxonomy" id="5454"/>
    <lineage>
        <taxon>Eukaryota</taxon>
        <taxon>Fungi</taxon>
        <taxon>Dikarya</taxon>
        <taxon>Ascomycota</taxon>
        <taxon>Pezizomycotina</taxon>
        <taxon>Dothideomycetes</taxon>
        <taxon>Pleosporomycetidae</taxon>
        <taxon>Pleosporales</taxon>
        <taxon>Pleosporineae</taxon>
        <taxon>Didymellaceae</taxon>
        <taxon>Ascochyta</taxon>
    </lineage>
</organism>
<evidence type="ECO:0000256" key="7">
    <source>
        <dbReference type="SAM" id="Phobius"/>
    </source>
</evidence>
<dbReference type="PANTHER" id="PTHR19432:SF35">
    <property type="entry name" value="SOLUTE CARRIER FAMILY 45 MEMBER 3 ISOFORM X1"/>
    <property type="match status" value="1"/>
</dbReference>
<evidence type="ECO:0000256" key="3">
    <source>
        <dbReference type="ARBA" id="ARBA00022692"/>
    </source>
</evidence>
<feature type="region of interest" description="Disordered" evidence="6">
    <location>
        <begin position="1"/>
        <end position="48"/>
    </location>
</feature>
<feature type="region of interest" description="Disordered" evidence="6">
    <location>
        <begin position="82"/>
        <end position="109"/>
    </location>
</feature>
<dbReference type="InterPro" id="IPR036259">
    <property type="entry name" value="MFS_trans_sf"/>
</dbReference>
<proteinExistence type="predicted"/>
<evidence type="ECO:0000313" key="9">
    <source>
        <dbReference type="Proteomes" id="UP000076837"/>
    </source>
</evidence>
<comment type="subcellular location">
    <subcellularLocation>
        <location evidence="1">Membrane</location>
        <topology evidence="1">Multi-pass membrane protein</topology>
    </subcellularLocation>
</comment>
<evidence type="ECO:0000313" key="8">
    <source>
        <dbReference type="EMBL" id="KZM21872.1"/>
    </source>
</evidence>
<gene>
    <name evidence="8" type="ORF">ST47_g6993</name>
</gene>
<evidence type="ECO:0000256" key="1">
    <source>
        <dbReference type="ARBA" id="ARBA00004141"/>
    </source>
</evidence>
<keyword evidence="5 7" id="KW-0472">Membrane</keyword>
<feature type="transmembrane region" description="Helical" evidence="7">
    <location>
        <begin position="383"/>
        <end position="403"/>
    </location>
</feature>
<comment type="caution">
    <text evidence="8">The sequence shown here is derived from an EMBL/GenBank/DDBJ whole genome shotgun (WGS) entry which is preliminary data.</text>
</comment>
<feature type="compositionally biased region" description="Pro residues" evidence="6">
    <location>
        <begin position="604"/>
        <end position="615"/>
    </location>
</feature>
<keyword evidence="4 7" id="KW-1133">Transmembrane helix</keyword>
<accession>A0A163BNE9</accession>
<dbReference type="PANTHER" id="PTHR19432">
    <property type="entry name" value="SUGAR TRANSPORTER"/>
    <property type="match status" value="1"/>
</dbReference>
<feature type="transmembrane region" description="Helical" evidence="7">
    <location>
        <begin position="312"/>
        <end position="331"/>
    </location>
</feature>
<evidence type="ECO:0000256" key="6">
    <source>
        <dbReference type="SAM" id="MobiDB-lite"/>
    </source>
</evidence>
<feature type="region of interest" description="Disordered" evidence="6">
    <location>
        <begin position="129"/>
        <end position="242"/>
    </location>
</feature>
<feature type="transmembrane region" description="Helical" evidence="7">
    <location>
        <begin position="694"/>
        <end position="718"/>
    </location>
</feature>
<evidence type="ECO:0000256" key="4">
    <source>
        <dbReference type="ARBA" id="ARBA00022989"/>
    </source>
</evidence>
<evidence type="ECO:0000256" key="5">
    <source>
        <dbReference type="ARBA" id="ARBA00023136"/>
    </source>
</evidence>
<feature type="transmembrane region" description="Helical" evidence="7">
    <location>
        <begin position="429"/>
        <end position="449"/>
    </location>
</feature>
<dbReference type="Gene3D" id="1.20.1250.20">
    <property type="entry name" value="MFS general substrate transporter like domains"/>
    <property type="match status" value="1"/>
</dbReference>